<dbReference type="InterPro" id="IPR048254">
    <property type="entry name" value="CDP_ALCOHOL_P_TRANSF_CS"/>
</dbReference>
<comment type="subcellular location">
    <subcellularLocation>
        <location evidence="1">Membrane</location>
    </subcellularLocation>
</comment>
<dbReference type="PROSITE" id="PS00379">
    <property type="entry name" value="CDP_ALCOHOL_P_TRANSF"/>
    <property type="match status" value="1"/>
</dbReference>
<dbReference type="STRING" id="478820.A0A196SMA8"/>
<keyword evidence="8" id="KW-1185">Reference proteome</keyword>
<dbReference type="PANTHER" id="PTHR10414">
    <property type="entry name" value="ETHANOLAMINEPHOSPHOTRANSFERASE"/>
    <property type="match status" value="1"/>
</dbReference>
<sequence length="393" mass="44778">MGLVELIKNNAPKCLNDVDLKNLDMYVYHSADYTLLETTLNPFWTWYASLFPDTMAPNMITLLGFIINIVASFIVLYNDPLLLGQAPRWSYILAGFALITYLNFDSADGKQARRLHASSPLGQLFDHGCDAVNEVFILLVLASACGTGYTYHTCDVMIIQCLGFSLAQILEYHIDILVVGNKFFGTTESIILLSFVYMLTGLIGVDRVRTKFSEILPFKLPFDMPIIEFVILLTNIGMILTILNLFIGAWIEESKIPQNERGNKNLERKDFLQQIIPSVGNALCATRLMIFTPLMQQHPFLLYFFCGLTNSFLSTHVNVHHLCRRRMGWRFVGFYNMLILTLNSYLNLVNQEVLLVVCFVVLLVMYAWFVLTIIDEIKNHLGIYALHLTPKKD</sequence>
<feature type="transmembrane region" description="Helical" evidence="6">
    <location>
        <begin position="354"/>
        <end position="374"/>
    </location>
</feature>
<dbReference type="EMBL" id="LXWW01000003">
    <property type="protein sequence ID" value="OAO18188.1"/>
    <property type="molecule type" value="Genomic_DNA"/>
</dbReference>
<keyword evidence="4 6" id="KW-0472">Membrane</keyword>
<reference evidence="7 8" key="1">
    <citation type="submission" date="2016-05" db="EMBL/GenBank/DDBJ databases">
        <title>Nuclear genome of Blastocystis sp. subtype 1 NandII.</title>
        <authorList>
            <person name="Gentekaki E."/>
            <person name="Curtis B."/>
            <person name="Stairs C."/>
            <person name="Eme L."/>
            <person name="Herman E."/>
            <person name="Klimes V."/>
            <person name="Arias M.C."/>
            <person name="Elias M."/>
            <person name="Hilliou F."/>
            <person name="Klute M."/>
            <person name="Malik S.-B."/>
            <person name="Pightling A."/>
            <person name="Rachubinski R."/>
            <person name="Salas D."/>
            <person name="Schlacht A."/>
            <person name="Suga H."/>
            <person name="Archibald J."/>
            <person name="Ball S.G."/>
            <person name="Clark G."/>
            <person name="Dacks J."/>
            <person name="Van Der Giezen M."/>
            <person name="Tsaousis A."/>
            <person name="Roger A."/>
        </authorList>
    </citation>
    <scope>NUCLEOTIDE SEQUENCE [LARGE SCALE GENOMIC DNA]</scope>
    <source>
        <strain evidence="8">ATCC 50177 / NandII</strain>
    </source>
</reference>
<evidence type="ECO:0000256" key="4">
    <source>
        <dbReference type="ARBA" id="ARBA00023136"/>
    </source>
</evidence>
<feature type="transmembrane region" description="Helical" evidence="6">
    <location>
        <begin position="229"/>
        <end position="251"/>
    </location>
</feature>
<gene>
    <name evidence="7" type="ORF">AV274_0082</name>
</gene>
<dbReference type="PIRSF" id="PIRSF015665">
    <property type="entry name" value="CHOPT"/>
    <property type="match status" value="1"/>
</dbReference>
<evidence type="ECO:0000313" key="8">
    <source>
        <dbReference type="Proteomes" id="UP000078348"/>
    </source>
</evidence>
<comment type="caution">
    <text evidence="7">The sequence shown here is derived from an EMBL/GenBank/DDBJ whole genome shotgun (WGS) entry which is preliminary data.</text>
</comment>
<keyword evidence="3 5" id="KW-0808">Transferase</keyword>
<dbReference type="Proteomes" id="UP000078348">
    <property type="component" value="Unassembled WGS sequence"/>
</dbReference>
<evidence type="ECO:0000256" key="2">
    <source>
        <dbReference type="ARBA" id="ARBA00010441"/>
    </source>
</evidence>
<feature type="transmembrane region" description="Helical" evidence="6">
    <location>
        <begin position="331"/>
        <end position="348"/>
    </location>
</feature>
<accession>A0A196SMA8</accession>
<dbReference type="Gene3D" id="1.20.120.1760">
    <property type="match status" value="1"/>
</dbReference>
<keyword evidence="6" id="KW-1133">Transmembrane helix</keyword>
<dbReference type="InterPro" id="IPR000462">
    <property type="entry name" value="CDP-OH_P_trans"/>
</dbReference>
<evidence type="ECO:0000313" key="7">
    <source>
        <dbReference type="EMBL" id="OAO18188.1"/>
    </source>
</evidence>
<dbReference type="GO" id="GO:0008654">
    <property type="term" value="P:phospholipid biosynthetic process"/>
    <property type="evidence" value="ECO:0007669"/>
    <property type="project" value="InterPro"/>
</dbReference>
<evidence type="ECO:0000256" key="5">
    <source>
        <dbReference type="RuleBase" id="RU003750"/>
    </source>
</evidence>
<dbReference type="AlphaFoldDB" id="A0A196SMA8"/>
<feature type="transmembrane region" description="Helical" evidence="6">
    <location>
        <begin position="300"/>
        <end position="319"/>
    </location>
</feature>
<dbReference type="GO" id="GO:0016780">
    <property type="term" value="F:phosphotransferase activity, for other substituted phosphate groups"/>
    <property type="evidence" value="ECO:0007669"/>
    <property type="project" value="InterPro"/>
</dbReference>
<dbReference type="GO" id="GO:0016020">
    <property type="term" value="C:membrane"/>
    <property type="evidence" value="ECO:0007669"/>
    <property type="project" value="UniProtKB-SubCell"/>
</dbReference>
<feature type="transmembrane region" description="Helical" evidence="6">
    <location>
        <begin position="59"/>
        <end position="77"/>
    </location>
</feature>
<keyword evidence="6" id="KW-0812">Transmembrane</keyword>
<evidence type="ECO:0000256" key="1">
    <source>
        <dbReference type="ARBA" id="ARBA00004370"/>
    </source>
</evidence>
<proteinExistence type="inferred from homology"/>
<dbReference type="PANTHER" id="PTHR10414:SF37">
    <property type="entry name" value="BB IN A BOXCAR, ISOFORM C"/>
    <property type="match status" value="1"/>
</dbReference>
<dbReference type="InterPro" id="IPR014472">
    <property type="entry name" value="CHOPT"/>
</dbReference>
<dbReference type="OrthoDB" id="196717at2759"/>
<evidence type="ECO:0000256" key="6">
    <source>
        <dbReference type="SAM" id="Phobius"/>
    </source>
</evidence>
<feature type="transmembrane region" description="Helical" evidence="6">
    <location>
        <begin position="190"/>
        <end position="209"/>
    </location>
</feature>
<evidence type="ECO:0000256" key="3">
    <source>
        <dbReference type="ARBA" id="ARBA00022679"/>
    </source>
</evidence>
<comment type="similarity">
    <text evidence="2 5">Belongs to the CDP-alcohol phosphatidyltransferase class-I family.</text>
</comment>
<organism evidence="7 8">
    <name type="scientific">Blastocystis sp. subtype 1 (strain ATCC 50177 / NandII)</name>
    <dbReference type="NCBI Taxonomy" id="478820"/>
    <lineage>
        <taxon>Eukaryota</taxon>
        <taxon>Sar</taxon>
        <taxon>Stramenopiles</taxon>
        <taxon>Bigyra</taxon>
        <taxon>Opalozoa</taxon>
        <taxon>Opalinata</taxon>
        <taxon>Blastocystidae</taxon>
        <taxon>Blastocystis</taxon>
    </lineage>
</organism>
<protein>
    <submittedName>
        <fullName evidence="7">CDP-Ethanolamine</fullName>
    </submittedName>
</protein>
<name>A0A196SMA8_BLAHN</name>
<dbReference type="InterPro" id="IPR043130">
    <property type="entry name" value="CDP-OH_PTrfase_TM_dom"/>
</dbReference>
<dbReference type="Pfam" id="PF01066">
    <property type="entry name" value="CDP-OH_P_transf"/>
    <property type="match status" value="1"/>
</dbReference>
<feature type="transmembrane region" description="Helical" evidence="6">
    <location>
        <begin position="89"/>
        <end position="104"/>
    </location>
</feature>